<sequence>MSASLEGAMEDLIKVFHRYSGKEGDKYKLNKAELKNLLQEELSDFLACTSDSNRVVEKIMGDLDENKDGEVDFQEFVVLVAALTVACNDFFVESHEKNEKDCECKK</sequence>
<evidence type="ECO:0000256" key="4">
    <source>
        <dbReference type="ARBA" id="ARBA00022837"/>
    </source>
</evidence>
<accession>A0A6P7JU95</accession>
<keyword evidence="7" id="KW-1185">Reference proteome</keyword>
<dbReference type="InterPro" id="IPR002048">
    <property type="entry name" value="EF_hand_dom"/>
</dbReference>
<reference evidence="8" key="1">
    <citation type="submission" date="2025-08" db="UniProtKB">
        <authorList>
            <consortium name="RefSeq"/>
        </authorList>
    </citation>
    <scope>IDENTIFICATION</scope>
</reference>
<evidence type="ECO:0000256" key="2">
    <source>
        <dbReference type="ARBA" id="ARBA00022723"/>
    </source>
</evidence>
<dbReference type="InterPro" id="IPR001751">
    <property type="entry name" value="S100/CaBP7/8-like_CS"/>
</dbReference>
<dbReference type="GO" id="GO:0048306">
    <property type="term" value="F:calcium-dependent protein binding"/>
    <property type="evidence" value="ECO:0007669"/>
    <property type="project" value="TreeGrafter"/>
</dbReference>
<dbReference type="AlphaFoldDB" id="A0A6P7JU95"/>
<dbReference type="PROSITE" id="PS50222">
    <property type="entry name" value="EF_HAND_2"/>
    <property type="match status" value="1"/>
</dbReference>
<dbReference type="FunFam" id="1.10.238.10:FF:000044">
    <property type="entry name" value="Protein S100"/>
    <property type="match status" value="1"/>
</dbReference>
<keyword evidence="2 5" id="KW-0479">Metal-binding</keyword>
<dbReference type="Gene3D" id="1.10.238.10">
    <property type="entry name" value="EF-hand"/>
    <property type="match status" value="1"/>
</dbReference>
<name>A0A6P7JU95_9TELE</name>
<organism evidence="7 8">
    <name type="scientific">Parambassis ranga</name>
    <name type="common">Indian glassy fish</name>
    <dbReference type="NCBI Taxonomy" id="210632"/>
    <lineage>
        <taxon>Eukaryota</taxon>
        <taxon>Metazoa</taxon>
        <taxon>Chordata</taxon>
        <taxon>Craniata</taxon>
        <taxon>Vertebrata</taxon>
        <taxon>Euteleostomi</taxon>
        <taxon>Actinopterygii</taxon>
        <taxon>Neopterygii</taxon>
        <taxon>Teleostei</taxon>
        <taxon>Neoteleostei</taxon>
        <taxon>Acanthomorphata</taxon>
        <taxon>Ovalentaria</taxon>
        <taxon>Ambassidae</taxon>
        <taxon>Parambassis</taxon>
    </lineage>
</organism>
<gene>
    <name evidence="8" type="primary">LOC114448047</name>
</gene>
<feature type="domain" description="EF-hand" evidence="6">
    <location>
        <begin position="51"/>
        <end position="86"/>
    </location>
</feature>
<dbReference type="Proteomes" id="UP000515145">
    <property type="component" value="Chromosome 16"/>
</dbReference>
<keyword evidence="3" id="KW-0677">Repeat</keyword>
<dbReference type="PROSITE" id="PS00018">
    <property type="entry name" value="EF_HAND_1"/>
    <property type="match status" value="1"/>
</dbReference>
<dbReference type="PANTHER" id="PTHR11639">
    <property type="entry name" value="S100 CALCIUM-BINDING PROTEIN"/>
    <property type="match status" value="1"/>
</dbReference>
<evidence type="ECO:0000256" key="1">
    <source>
        <dbReference type="ARBA" id="ARBA00007323"/>
    </source>
</evidence>
<dbReference type="RefSeq" id="XP_028280490.1">
    <property type="nucleotide sequence ID" value="XM_028424689.1"/>
</dbReference>
<dbReference type="GeneID" id="114448047"/>
<protein>
    <recommendedName>
        <fullName evidence="5">Protein S100</fullName>
    </recommendedName>
    <alternativeName>
        <fullName evidence="5">S100 calcium-binding protein</fullName>
    </alternativeName>
</protein>
<dbReference type="SMART" id="SM01394">
    <property type="entry name" value="S_100"/>
    <property type="match status" value="1"/>
</dbReference>
<dbReference type="GO" id="GO:0005737">
    <property type="term" value="C:cytoplasm"/>
    <property type="evidence" value="ECO:0007669"/>
    <property type="project" value="TreeGrafter"/>
</dbReference>
<dbReference type="InterPro" id="IPR018247">
    <property type="entry name" value="EF_Hand_1_Ca_BS"/>
</dbReference>
<dbReference type="PANTHER" id="PTHR11639:SF131">
    <property type="entry name" value="PROTEIN S100"/>
    <property type="match status" value="1"/>
</dbReference>
<dbReference type="SMART" id="SM00054">
    <property type="entry name" value="EFh"/>
    <property type="match status" value="1"/>
</dbReference>
<proteinExistence type="inferred from homology"/>
<evidence type="ECO:0000313" key="8">
    <source>
        <dbReference type="RefSeq" id="XP_028280490.1"/>
    </source>
</evidence>
<evidence type="ECO:0000313" key="7">
    <source>
        <dbReference type="Proteomes" id="UP000515145"/>
    </source>
</evidence>
<evidence type="ECO:0000259" key="6">
    <source>
        <dbReference type="PROSITE" id="PS50222"/>
    </source>
</evidence>
<dbReference type="PROSITE" id="PS00303">
    <property type="entry name" value="S100_CABP"/>
    <property type="match status" value="1"/>
</dbReference>
<comment type="similarity">
    <text evidence="1 5">Belongs to the S-100 family.</text>
</comment>
<dbReference type="InterPro" id="IPR011992">
    <property type="entry name" value="EF-hand-dom_pair"/>
</dbReference>
<dbReference type="GO" id="GO:0005509">
    <property type="term" value="F:calcium ion binding"/>
    <property type="evidence" value="ECO:0007669"/>
    <property type="project" value="InterPro"/>
</dbReference>
<dbReference type="Pfam" id="PF01023">
    <property type="entry name" value="S_100"/>
    <property type="match status" value="1"/>
</dbReference>
<dbReference type="InterPro" id="IPR013787">
    <property type="entry name" value="S100_Ca-bd_sub"/>
</dbReference>
<dbReference type="SUPFAM" id="SSF47473">
    <property type="entry name" value="EF-hand"/>
    <property type="match status" value="1"/>
</dbReference>
<evidence type="ECO:0000256" key="5">
    <source>
        <dbReference type="RuleBase" id="RU361184"/>
    </source>
</evidence>
<keyword evidence="4 5" id="KW-0106">Calcium</keyword>
<evidence type="ECO:0000256" key="3">
    <source>
        <dbReference type="ARBA" id="ARBA00022737"/>
    </source>
</evidence>